<comment type="caution">
    <text evidence="2">The sequence shown here is derived from an EMBL/GenBank/DDBJ whole genome shotgun (WGS) entry which is preliminary data.</text>
</comment>
<name>A0A9P5II13_9HELO</name>
<dbReference type="GeneID" id="62150205"/>
<proteinExistence type="predicted"/>
<gene>
    <name evidence="2" type="ORF">EAE97_006616</name>
</gene>
<organism evidence="2 3">
    <name type="scientific">Botrytis byssoidea</name>
    <dbReference type="NCBI Taxonomy" id="139641"/>
    <lineage>
        <taxon>Eukaryota</taxon>
        <taxon>Fungi</taxon>
        <taxon>Dikarya</taxon>
        <taxon>Ascomycota</taxon>
        <taxon>Pezizomycotina</taxon>
        <taxon>Leotiomycetes</taxon>
        <taxon>Helotiales</taxon>
        <taxon>Sclerotiniaceae</taxon>
        <taxon>Botrytis</taxon>
    </lineage>
</organism>
<dbReference type="RefSeq" id="XP_038732061.1">
    <property type="nucleotide sequence ID" value="XM_038877129.1"/>
</dbReference>
<keyword evidence="3" id="KW-1185">Reference proteome</keyword>
<evidence type="ECO:0000256" key="1">
    <source>
        <dbReference type="SAM" id="MobiDB-lite"/>
    </source>
</evidence>
<reference evidence="2 3" key="1">
    <citation type="journal article" date="2020" name="Genome Biol. Evol.">
        <title>Comparative genomics of Sclerotiniaceae.</title>
        <authorList>
            <person name="Valero Jimenez C.A."/>
            <person name="Steentjes M."/>
            <person name="Scholten O.E."/>
            <person name="Van Kan J.A.L."/>
        </authorList>
    </citation>
    <scope>NUCLEOTIDE SEQUENCE [LARGE SCALE GENOMIC DNA]</scope>
    <source>
        <strain evidence="2 3">MUCL 94</strain>
    </source>
</reference>
<feature type="region of interest" description="Disordered" evidence="1">
    <location>
        <begin position="33"/>
        <end position="57"/>
    </location>
</feature>
<dbReference type="AlphaFoldDB" id="A0A9P5II13"/>
<evidence type="ECO:0000313" key="3">
    <source>
        <dbReference type="Proteomes" id="UP000710849"/>
    </source>
</evidence>
<accession>A0A9P5II13</accession>
<dbReference type="EMBL" id="RCSW01000012">
    <property type="protein sequence ID" value="KAF7941779.1"/>
    <property type="molecule type" value="Genomic_DNA"/>
</dbReference>
<protein>
    <submittedName>
        <fullName evidence="2">Uncharacterized protein</fullName>
    </submittedName>
</protein>
<sequence length="293" mass="32449">MQELDLKASVYESTSSVIHFGATIRREYSGPSLNGSSSVQLGTPLPDRESSDVALSSESSQALTIHARPNAQTGFNLSSLQNDTIPWALNSLSTSISILPFWQSMVERNSNGHYHLHLAFTLPPQVDPSRLLLPAPQLAPSDPKRLTNTEIEPSHRRFQLKNLRHTPPLDLKKALTLLSNPLSRFPHPLLKAILFIGTQPWGKLCLYSLGLLACYYTGTPKFGFLAIKGLYGWLANLGSWSVRGNFDTVRVLGGMMKFLGRLTSPVLMRAVKIVGVLLRNVGLWAVRRIVRRS</sequence>
<evidence type="ECO:0000313" key="2">
    <source>
        <dbReference type="EMBL" id="KAF7941779.1"/>
    </source>
</evidence>
<dbReference type="Proteomes" id="UP000710849">
    <property type="component" value="Unassembled WGS sequence"/>
</dbReference>